<evidence type="ECO:0000313" key="3">
    <source>
        <dbReference type="Proteomes" id="UP000614580"/>
    </source>
</evidence>
<name>A0A812A1Y9_9EURY</name>
<dbReference type="AlphaFoldDB" id="A0A812A1Y9"/>
<dbReference type="Proteomes" id="UP000614580">
    <property type="component" value="Unassembled WGS sequence"/>
</dbReference>
<dbReference type="EMBL" id="CAJHZY010000044">
    <property type="protein sequence ID" value="CAD7767030.1"/>
    <property type="molecule type" value="Genomic_DNA"/>
</dbReference>
<reference evidence="2" key="1">
    <citation type="submission" date="2020-12" db="EMBL/GenBank/DDBJ databases">
        <authorList>
            <person name="Hahn C.J."/>
            <person name="Laso-Perez R."/>
            <person name="Vulcano F."/>
            <person name="Vaziourakis K.-M."/>
            <person name="Stokke R."/>
            <person name="Steen I.H."/>
            <person name="Teske A."/>
            <person name="Boetius A."/>
            <person name="Liebeke M."/>
            <person name="Amann R."/>
            <person name="Knittel K."/>
        </authorList>
    </citation>
    <scope>NUCLEOTIDE SEQUENCE</scope>
    <source>
        <strain evidence="2">Gfbio:c6db26ca-90af-429b-aeed-0e3e8aed0b5e:GoM-Arc1_AMV-AAA_792_C10</strain>
    </source>
</reference>
<protein>
    <submittedName>
        <fullName evidence="2">Uncharacterized protein</fullName>
    </submittedName>
</protein>
<sequence length="95" mass="10591">MNWLPIKRLIYLIGISISISQGIKSWRVKIGRGDPSTPVEIKTSVTRKGIESGRRSRNLSVASSKTRSKPEGMWTYREGTVGSSLRKGGEDVTYH</sequence>
<organism evidence="2 3">
    <name type="scientific">Candidatus Argoarchaeum ethanivorans</name>
    <dbReference type="NCBI Taxonomy" id="2608793"/>
    <lineage>
        <taxon>Archaea</taxon>
        <taxon>Methanobacteriati</taxon>
        <taxon>Methanobacteriota</taxon>
        <taxon>Stenosarchaea group</taxon>
        <taxon>Methanomicrobia</taxon>
        <taxon>Methanosarcinales</taxon>
        <taxon>Methanosarcinales incertae sedis</taxon>
        <taxon>GOM Arc I cluster</taxon>
        <taxon>Candidatus Argoarchaeum</taxon>
    </lineage>
</organism>
<comment type="caution">
    <text evidence="2">The sequence shown here is derived from an EMBL/GenBank/DDBJ whole genome shotgun (WGS) entry which is preliminary data.</text>
</comment>
<gene>
    <name evidence="2" type="ORF">DNFNHJIP_00436</name>
</gene>
<feature type="region of interest" description="Disordered" evidence="1">
    <location>
        <begin position="45"/>
        <end position="95"/>
    </location>
</feature>
<evidence type="ECO:0000313" key="2">
    <source>
        <dbReference type="EMBL" id="CAD7767030.1"/>
    </source>
</evidence>
<proteinExistence type="predicted"/>
<evidence type="ECO:0000256" key="1">
    <source>
        <dbReference type="SAM" id="MobiDB-lite"/>
    </source>
</evidence>
<accession>A0A812A1Y9</accession>